<dbReference type="Proteomes" id="UP001306508">
    <property type="component" value="Unassembled WGS sequence"/>
</dbReference>
<keyword evidence="3" id="KW-1185">Reference proteome</keyword>
<keyword evidence="1" id="KW-1133">Transmembrane helix</keyword>
<protein>
    <submittedName>
        <fullName evidence="2">Uncharacterized protein</fullName>
    </submittedName>
</protein>
<reference evidence="3" key="1">
    <citation type="submission" date="2023-07" db="EMBL/GenBank/DDBJ databases">
        <title>A draft genome of Kazachstania heterogenica Y-27499.</title>
        <authorList>
            <person name="Donic C."/>
            <person name="Kralova J.S."/>
            <person name="Fidel L."/>
            <person name="Ben-Dor S."/>
            <person name="Jung S."/>
        </authorList>
    </citation>
    <scope>NUCLEOTIDE SEQUENCE [LARGE SCALE GENOMIC DNA]</scope>
    <source>
        <strain evidence="3">Y27499</strain>
    </source>
</reference>
<keyword evidence="1" id="KW-0812">Transmembrane</keyword>
<gene>
    <name evidence="2" type="ORF">RI543_002133</name>
</gene>
<dbReference type="EMBL" id="JAWIZZ010000041">
    <property type="protein sequence ID" value="KAK5780377.1"/>
    <property type="molecule type" value="Genomic_DNA"/>
</dbReference>
<name>A0AAN8A7B1_9SACH</name>
<dbReference type="AlphaFoldDB" id="A0AAN8A7B1"/>
<sequence length="80" mass="9073">MRRVTGHNAITVGIVSVISVYMGVNFFQPIVVERLRKDGNLRQDIELPHFNPDGTVKVMDDSIKSIPLKQTKDNTNQHDK</sequence>
<organism evidence="2 3">
    <name type="scientific">Arxiozyma heterogenica</name>
    <dbReference type="NCBI Taxonomy" id="278026"/>
    <lineage>
        <taxon>Eukaryota</taxon>
        <taxon>Fungi</taxon>
        <taxon>Dikarya</taxon>
        <taxon>Ascomycota</taxon>
        <taxon>Saccharomycotina</taxon>
        <taxon>Saccharomycetes</taxon>
        <taxon>Saccharomycetales</taxon>
        <taxon>Saccharomycetaceae</taxon>
        <taxon>Arxiozyma</taxon>
    </lineage>
</organism>
<evidence type="ECO:0000313" key="2">
    <source>
        <dbReference type="EMBL" id="KAK5780377.1"/>
    </source>
</evidence>
<comment type="caution">
    <text evidence="2">The sequence shown here is derived from an EMBL/GenBank/DDBJ whole genome shotgun (WGS) entry which is preliminary data.</text>
</comment>
<evidence type="ECO:0000256" key="1">
    <source>
        <dbReference type="SAM" id="Phobius"/>
    </source>
</evidence>
<accession>A0AAN8A7B1</accession>
<proteinExistence type="predicted"/>
<feature type="transmembrane region" description="Helical" evidence="1">
    <location>
        <begin position="6"/>
        <end position="27"/>
    </location>
</feature>
<keyword evidence="1" id="KW-0472">Membrane</keyword>
<evidence type="ECO:0000313" key="3">
    <source>
        <dbReference type="Proteomes" id="UP001306508"/>
    </source>
</evidence>